<evidence type="ECO:0000256" key="4">
    <source>
        <dbReference type="ARBA" id="ARBA00022475"/>
    </source>
</evidence>
<evidence type="ECO:0000256" key="5">
    <source>
        <dbReference type="ARBA" id="ARBA00022692"/>
    </source>
</evidence>
<accession>A0A1A9F112</accession>
<dbReference type="GO" id="GO:0005886">
    <property type="term" value="C:plasma membrane"/>
    <property type="evidence" value="ECO:0007669"/>
    <property type="project" value="UniProtKB-SubCell"/>
</dbReference>
<dbReference type="InterPro" id="IPR052017">
    <property type="entry name" value="TSUP"/>
</dbReference>
<dbReference type="PANTHER" id="PTHR30269">
    <property type="entry name" value="TRANSMEMBRANE PROTEIN YFCA"/>
    <property type="match status" value="1"/>
</dbReference>
<evidence type="ECO:0000313" key="9">
    <source>
        <dbReference type="EMBL" id="ANG63548.1"/>
    </source>
</evidence>
<feature type="transmembrane region" description="Helical" evidence="8">
    <location>
        <begin position="101"/>
        <end position="118"/>
    </location>
</feature>
<name>A0A1A9F112_9GAMM</name>
<keyword evidence="10" id="KW-1185">Reference proteome</keyword>
<dbReference type="OrthoDB" id="9807082at2"/>
<keyword evidence="7 8" id="KW-0472">Membrane</keyword>
<dbReference type="RefSeq" id="WP_067383758.1">
    <property type="nucleotide sequence ID" value="NZ_CP015839.1"/>
</dbReference>
<comment type="similarity">
    <text evidence="2 8">Belongs to the 4-toluene sulfonate uptake permease (TSUP) (TC 2.A.102) family.</text>
</comment>
<protein>
    <recommendedName>
        <fullName evidence="8">Probable membrane transporter protein</fullName>
    </recommendedName>
</protein>
<feature type="transmembrane region" description="Helical" evidence="8">
    <location>
        <begin position="42"/>
        <end position="63"/>
    </location>
</feature>
<dbReference type="Proteomes" id="UP000078070">
    <property type="component" value="Chromosome"/>
</dbReference>
<evidence type="ECO:0000256" key="8">
    <source>
        <dbReference type="RuleBase" id="RU363041"/>
    </source>
</evidence>
<reference evidence="10" key="1">
    <citation type="submission" date="2016-05" db="EMBL/GenBank/DDBJ databases">
        <authorList>
            <person name="Baek K."/>
            <person name="Yang S.-J."/>
        </authorList>
    </citation>
    <scope>NUCLEOTIDE SEQUENCE [LARGE SCALE GENOMIC DNA]</scope>
    <source>
        <strain evidence="10">ST58-10</strain>
    </source>
</reference>
<keyword evidence="5 8" id="KW-0812">Transmembrane</keyword>
<feature type="transmembrane region" description="Helical" evidence="8">
    <location>
        <begin position="139"/>
        <end position="166"/>
    </location>
</feature>
<sequence length="246" mass="25414">MTPLDYLLLILAGYFAGVLNTIAGGGSFLTFPALVYAGIPPIAANATSAVAVLPGYLGGTLGFRRELKTLDRALLIRLSLIGLAGGISGALLLLITPAAVFDIAVPFLLLGATLLFAFGNRLMSLLRRSGRPLPMAPGLLVVAIYGGYFNGGLGIMLLAQFAAAGMQELNLMNGLKNLLSFVLSSISVVAFAVAGIVEWPQALIMMLAATLGGYSGAGIARALPVRVVRGIVIGVGLVMTLVFLLR</sequence>
<keyword evidence="6 8" id="KW-1133">Transmembrane helix</keyword>
<dbReference type="KEGG" id="mars:A8C75_14410"/>
<dbReference type="EMBL" id="CP015839">
    <property type="protein sequence ID" value="ANG63548.1"/>
    <property type="molecule type" value="Genomic_DNA"/>
</dbReference>
<reference evidence="9 10" key="2">
    <citation type="journal article" date="2018" name="Int. J. Syst. Evol. Microbiol.">
        <title>Marinobacterium aestuarii sp. nov., a benzene-degrading marine bacterium isolated from estuary sediment.</title>
        <authorList>
            <person name="Bae S.S."/>
            <person name="Jung J."/>
            <person name="Chung D."/>
            <person name="Baek K."/>
        </authorList>
    </citation>
    <scope>NUCLEOTIDE SEQUENCE [LARGE SCALE GENOMIC DNA]</scope>
    <source>
        <strain evidence="9 10">ST58-10</strain>
    </source>
</reference>
<feature type="transmembrane region" description="Helical" evidence="8">
    <location>
        <begin position="227"/>
        <end position="245"/>
    </location>
</feature>
<dbReference type="Pfam" id="PF01925">
    <property type="entry name" value="TauE"/>
    <property type="match status" value="1"/>
</dbReference>
<proteinExistence type="inferred from homology"/>
<organism evidence="9 10">
    <name type="scientific">Marinobacterium aestuarii</name>
    <dbReference type="NCBI Taxonomy" id="1821621"/>
    <lineage>
        <taxon>Bacteria</taxon>
        <taxon>Pseudomonadati</taxon>
        <taxon>Pseudomonadota</taxon>
        <taxon>Gammaproteobacteria</taxon>
        <taxon>Oceanospirillales</taxon>
        <taxon>Oceanospirillaceae</taxon>
        <taxon>Marinobacterium</taxon>
    </lineage>
</organism>
<comment type="subcellular location">
    <subcellularLocation>
        <location evidence="1 8">Cell membrane</location>
        <topology evidence="1 8">Multi-pass membrane protein</topology>
    </subcellularLocation>
</comment>
<evidence type="ECO:0000256" key="3">
    <source>
        <dbReference type="ARBA" id="ARBA00022448"/>
    </source>
</evidence>
<feature type="transmembrane region" description="Helical" evidence="8">
    <location>
        <begin position="75"/>
        <end position="95"/>
    </location>
</feature>
<keyword evidence="4 8" id="KW-1003">Cell membrane</keyword>
<keyword evidence="3" id="KW-0813">Transport</keyword>
<evidence type="ECO:0000313" key="10">
    <source>
        <dbReference type="Proteomes" id="UP000078070"/>
    </source>
</evidence>
<evidence type="ECO:0000256" key="1">
    <source>
        <dbReference type="ARBA" id="ARBA00004651"/>
    </source>
</evidence>
<feature type="transmembrane region" description="Helical" evidence="8">
    <location>
        <begin position="178"/>
        <end position="197"/>
    </location>
</feature>
<evidence type="ECO:0000256" key="6">
    <source>
        <dbReference type="ARBA" id="ARBA00022989"/>
    </source>
</evidence>
<dbReference type="InterPro" id="IPR002781">
    <property type="entry name" value="TM_pro_TauE-like"/>
</dbReference>
<evidence type="ECO:0000256" key="2">
    <source>
        <dbReference type="ARBA" id="ARBA00009142"/>
    </source>
</evidence>
<dbReference type="PANTHER" id="PTHR30269:SF0">
    <property type="entry name" value="MEMBRANE TRANSPORTER PROTEIN YFCA-RELATED"/>
    <property type="match status" value="1"/>
</dbReference>
<evidence type="ECO:0000256" key="7">
    <source>
        <dbReference type="ARBA" id="ARBA00023136"/>
    </source>
</evidence>
<feature type="transmembrane region" description="Helical" evidence="8">
    <location>
        <begin position="202"/>
        <end position="221"/>
    </location>
</feature>
<dbReference type="AlphaFoldDB" id="A0A1A9F112"/>
<feature type="transmembrane region" description="Helical" evidence="8">
    <location>
        <begin position="7"/>
        <end position="36"/>
    </location>
</feature>
<gene>
    <name evidence="9" type="ORF">A8C75_14410</name>
</gene>